<dbReference type="Proteomes" id="UP000254463">
    <property type="component" value="Unassembled WGS sequence"/>
</dbReference>
<reference evidence="5" key="1">
    <citation type="submission" date="2016-09" db="EMBL/GenBank/DDBJ databases">
        <title>Whole genome sequencing of Salmonella enterica.</title>
        <authorList>
            <person name="Bell R."/>
        </authorList>
    </citation>
    <scope>NUCLEOTIDE SEQUENCE [LARGE SCALE GENOMIC DNA]</scope>
    <source>
        <strain evidence="5">CFSAN044929</strain>
    </source>
</reference>
<dbReference type="EMBL" id="UGWV01000002">
    <property type="protein sequence ID" value="SUF94086.1"/>
    <property type="molecule type" value="Genomic_DNA"/>
</dbReference>
<organism evidence="5">
    <name type="scientific">Salmonella enterica</name>
    <name type="common">Salmonella choleraesuis</name>
    <dbReference type="NCBI Taxonomy" id="28901"/>
    <lineage>
        <taxon>Bacteria</taxon>
        <taxon>Pseudomonadati</taxon>
        <taxon>Pseudomonadota</taxon>
        <taxon>Gammaproteobacteria</taxon>
        <taxon>Enterobacterales</taxon>
        <taxon>Enterobacteriaceae</taxon>
        <taxon>Salmonella</taxon>
    </lineage>
</organism>
<reference evidence="2" key="4">
    <citation type="submission" date="2018-11" db="EMBL/GenBank/DDBJ databases">
        <authorList>
            <consortium name="PulseNet: The National Subtyping Network for Foodborne Disease Surveillance"/>
            <person name="Tarr C.L."/>
            <person name="Trees E."/>
            <person name="Katz L.S."/>
            <person name="Carleton-Romer H.A."/>
            <person name="Stroika S."/>
            <person name="Kucerova Z."/>
            <person name="Roache K.F."/>
            <person name="Sabol A.L."/>
            <person name="Besser J."/>
            <person name="Gerner-Smidt P."/>
        </authorList>
    </citation>
    <scope>NUCLEOTIDE SEQUENCE [LARGE SCALE GENOMIC DNA]</scope>
    <source>
        <strain evidence="2">PNUSAS058450</strain>
    </source>
</reference>
<dbReference type="Proteomes" id="UP000839834">
    <property type="component" value="Unassembled WGS sequence"/>
</dbReference>
<name>A0A1S0ZUH9_SALER</name>
<dbReference type="EMBL" id="RSUV01000009">
    <property type="protein sequence ID" value="MIV44539.1"/>
    <property type="molecule type" value="Genomic_DNA"/>
</dbReference>
<evidence type="ECO:0000313" key="3">
    <source>
        <dbReference type="EMBL" id="MIK94985.1"/>
    </source>
</evidence>
<evidence type="ECO:0000313" key="1">
    <source>
        <dbReference type="EMBL" id="EAA8668313.1"/>
    </source>
</evidence>
<reference evidence="1" key="3">
    <citation type="submission" date="2018-08" db="EMBL/GenBank/DDBJ databases">
        <authorList>
            <consortium name="GenomeTrakr network: Whole genome sequencing for foodborne pathogen traceback"/>
        </authorList>
    </citation>
    <scope>NUCLEOTIDE SEQUENCE [LARGE SCALE GENOMIC DNA]</scope>
    <source>
        <strain evidence="4">CFSAN048114</strain>
        <strain evidence="3">FLUFL-1338</strain>
        <strain evidence="1">FLUFL-367</strain>
    </source>
</reference>
<dbReference type="InterPro" id="IPR036388">
    <property type="entry name" value="WH-like_DNA-bd_sf"/>
</dbReference>
<proteinExistence type="predicted"/>
<dbReference type="Gene3D" id="1.10.10.10">
    <property type="entry name" value="Winged helix-like DNA-binding domain superfamily/Winged helix DNA-binding domain"/>
    <property type="match status" value="1"/>
</dbReference>
<dbReference type="Proteomes" id="UP000885283">
    <property type="component" value="Unassembled WGS sequence"/>
</dbReference>
<evidence type="ECO:0000313" key="6">
    <source>
        <dbReference type="EMBL" id="SUF94086.1"/>
    </source>
</evidence>
<protein>
    <recommendedName>
        <fullName evidence="8">Helix-turn-helix domain-containing protein</fullName>
    </recommendedName>
</protein>
<reference evidence="6 7" key="2">
    <citation type="submission" date="2018-06" db="EMBL/GenBank/DDBJ databases">
        <authorList>
            <consortium name="Pathogen Informatics"/>
            <person name="Doyle S."/>
        </authorList>
    </citation>
    <scope>NUCLEOTIDE SEQUENCE [LARGE SCALE GENOMIC DNA]</scope>
    <source>
        <strain evidence="6 7">NCTC6385</strain>
    </source>
</reference>
<evidence type="ECO:0000313" key="2">
    <source>
        <dbReference type="EMBL" id="MGD31705.1"/>
    </source>
</evidence>
<dbReference type="Proteomes" id="UP000885336">
    <property type="component" value="Unassembled WGS sequence"/>
</dbReference>
<evidence type="ECO:0000313" key="4">
    <source>
        <dbReference type="EMBL" id="MIV44539.1"/>
    </source>
</evidence>
<gene>
    <name evidence="4" type="ORF">A7E06_13610</name>
    <name evidence="5" type="ORF">A7S51_17480</name>
    <name evidence="2" type="ORF">EE393_22785</name>
    <name evidence="3" type="ORF">KO51_26825</name>
    <name evidence="6" type="ORF">NCTC6385_00951</name>
    <name evidence="1" type="ORF">NL99_25980</name>
</gene>
<dbReference type="Proteomes" id="UP000839530">
    <property type="component" value="Unassembled WGS sequence"/>
</dbReference>
<evidence type="ECO:0008006" key="8">
    <source>
        <dbReference type="Google" id="ProtNLM"/>
    </source>
</evidence>
<dbReference type="EMBL" id="MLTE01000012">
    <property type="protein sequence ID" value="OHJ50553.1"/>
    <property type="molecule type" value="Genomic_DNA"/>
</dbReference>
<evidence type="ECO:0000313" key="7">
    <source>
        <dbReference type="Proteomes" id="UP000254463"/>
    </source>
</evidence>
<accession>A0A1S0ZUH9</accession>
<dbReference type="AlphaFoldDB" id="A0A1S0ZUH9"/>
<sequence>MALPWAKRVVLERKIARWVWEEKRAITLPDIAEHFGIDVPSTWKVVRSILRRTDGIKCSLEARQDVDNSGNKVIFECLEVHELPDSYQPFISS</sequence>
<dbReference type="EMBL" id="RSMR01000056">
    <property type="protein sequence ID" value="MIK94985.1"/>
    <property type="molecule type" value="Genomic_DNA"/>
</dbReference>
<dbReference type="Proteomes" id="UP000866740">
    <property type="component" value="Unassembled WGS sequence"/>
</dbReference>
<dbReference type="RefSeq" id="WP_023248761.1">
    <property type="nucleotide sequence ID" value="NZ_CP075140.1"/>
</dbReference>
<evidence type="ECO:0000313" key="5">
    <source>
        <dbReference type="EMBL" id="OHJ50553.1"/>
    </source>
</evidence>
<dbReference type="EMBL" id="RNKS01000088">
    <property type="protein sequence ID" value="MGD31705.1"/>
    <property type="molecule type" value="Genomic_DNA"/>
</dbReference>
<dbReference type="EMBL" id="AAACVH010000074">
    <property type="protein sequence ID" value="EAA8668313.1"/>
    <property type="molecule type" value="Genomic_DNA"/>
</dbReference>